<dbReference type="KEGG" id="bpt:Bpet0263"/>
<protein>
    <submittedName>
        <fullName evidence="2">Alcohol dehydrogenase III, mitochondrial</fullName>
        <ecNumber evidence="2">1.1.1.1</ecNumber>
    </submittedName>
</protein>
<feature type="domain" description="Enoyl reductase (ER)" evidence="1">
    <location>
        <begin position="24"/>
        <end position="332"/>
    </location>
</feature>
<dbReference type="SMART" id="SM00829">
    <property type="entry name" value="PKS_ER"/>
    <property type="match status" value="1"/>
</dbReference>
<keyword evidence="2" id="KW-0560">Oxidoreductase</keyword>
<dbReference type="PANTHER" id="PTHR43677:SF1">
    <property type="entry name" value="ACRYLYL-COA REDUCTASE ACUI-RELATED"/>
    <property type="match status" value="1"/>
</dbReference>
<dbReference type="AlphaFoldDB" id="A9HXU9"/>
<organism evidence="2 3">
    <name type="scientific">Bordetella petrii (strain ATCC BAA-461 / DSM 12804 / CCUG 43448 / CIP 107267 / Se-1111R)</name>
    <dbReference type="NCBI Taxonomy" id="340100"/>
    <lineage>
        <taxon>Bacteria</taxon>
        <taxon>Pseudomonadati</taxon>
        <taxon>Pseudomonadota</taxon>
        <taxon>Betaproteobacteria</taxon>
        <taxon>Burkholderiales</taxon>
        <taxon>Alcaligenaceae</taxon>
        <taxon>Bordetella</taxon>
    </lineage>
</organism>
<dbReference type="NCBIfam" id="TIGR02823">
    <property type="entry name" value="oxido_YhdH"/>
    <property type="match status" value="1"/>
</dbReference>
<dbReference type="GO" id="GO:0004022">
    <property type="term" value="F:alcohol dehydrogenase (NAD+) activity"/>
    <property type="evidence" value="ECO:0007669"/>
    <property type="project" value="UniProtKB-EC"/>
</dbReference>
<dbReference type="Pfam" id="PF08240">
    <property type="entry name" value="ADH_N"/>
    <property type="match status" value="1"/>
</dbReference>
<evidence type="ECO:0000313" key="2">
    <source>
        <dbReference type="EMBL" id="CAP40594.1"/>
    </source>
</evidence>
<accession>A9HXU9</accession>
<proteinExistence type="predicted"/>
<dbReference type="SUPFAM" id="SSF51735">
    <property type="entry name" value="NAD(P)-binding Rossmann-fold domains"/>
    <property type="match status" value="1"/>
</dbReference>
<dbReference type="InterPro" id="IPR013154">
    <property type="entry name" value="ADH-like_N"/>
</dbReference>
<dbReference type="InterPro" id="IPR051397">
    <property type="entry name" value="Zn-ADH-like_protein"/>
</dbReference>
<dbReference type="EC" id="1.1.1.1" evidence="2"/>
<name>A9HXU9_BORPD</name>
<evidence type="ECO:0000313" key="3">
    <source>
        <dbReference type="Proteomes" id="UP000001225"/>
    </source>
</evidence>
<dbReference type="InterPro" id="IPR014188">
    <property type="entry name" value="Acrylyl-CoA_reductase_AcuI"/>
</dbReference>
<sequence length="338" mass="36059">MSMLQQPDSFQALVTRRIDGNVQSAIETVTLPQLSAGEVVVRTRYAGINYKDCLSIRGKAKIITDYPRIAGIEAVGRVAASADDAFAPGDEVLVHGFQTGIAFDGGFSEWMQVPARHLQKLPPGLSAREAAILGVPGFTAAMALARFESYGLAPAEGPVAVSGANGAVGMLAISILARAGYHIAAITRRPEQADTLRRLGAAEIVDVRTALDSTRPLESARYAAAIDNVGGNVLAWLLRSMKDEGLVASVGNAGGNHYEGSVLPFIMRRVHLFGIVANAGWPERQRLWQKLAAEWRPGFEALEPHVHAITLPELPAHADRQLQGATSGRTLVDFGETP</sequence>
<dbReference type="Pfam" id="PF00107">
    <property type="entry name" value="ADH_zinc_N"/>
    <property type="match status" value="1"/>
</dbReference>
<dbReference type="InterPro" id="IPR020843">
    <property type="entry name" value="ER"/>
</dbReference>
<dbReference type="PANTHER" id="PTHR43677">
    <property type="entry name" value="SHORT-CHAIN DEHYDROGENASE/REDUCTASE"/>
    <property type="match status" value="1"/>
</dbReference>
<dbReference type="STRING" id="94624.Bpet0263"/>
<dbReference type="GO" id="GO:0043957">
    <property type="term" value="F:acryloyl-CoA reductase (NADPH) activity"/>
    <property type="evidence" value="ECO:0007669"/>
    <property type="project" value="TreeGrafter"/>
</dbReference>
<dbReference type="Gene3D" id="3.90.180.10">
    <property type="entry name" value="Medium-chain alcohol dehydrogenases, catalytic domain"/>
    <property type="match status" value="1"/>
</dbReference>
<dbReference type="InterPro" id="IPR013149">
    <property type="entry name" value="ADH-like_C"/>
</dbReference>
<dbReference type="eggNOG" id="COG0604">
    <property type="taxonomic scope" value="Bacteria"/>
</dbReference>
<dbReference type="Gene3D" id="3.40.50.720">
    <property type="entry name" value="NAD(P)-binding Rossmann-like Domain"/>
    <property type="match status" value="1"/>
</dbReference>
<dbReference type="InterPro" id="IPR011032">
    <property type="entry name" value="GroES-like_sf"/>
</dbReference>
<gene>
    <name evidence="2" type="ordered locus">Bpet0263</name>
</gene>
<dbReference type="InterPro" id="IPR036291">
    <property type="entry name" value="NAD(P)-bd_dom_sf"/>
</dbReference>
<keyword evidence="3" id="KW-1185">Reference proteome</keyword>
<dbReference type="Proteomes" id="UP000001225">
    <property type="component" value="Chromosome"/>
</dbReference>
<dbReference type="SUPFAM" id="SSF50129">
    <property type="entry name" value="GroES-like"/>
    <property type="match status" value="1"/>
</dbReference>
<dbReference type="EMBL" id="AM902716">
    <property type="protein sequence ID" value="CAP40594.1"/>
    <property type="molecule type" value="Genomic_DNA"/>
</dbReference>
<reference evidence="2 3" key="1">
    <citation type="journal article" date="2008" name="BMC Genomics">
        <title>The missing link: Bordetella petrii is endowed with both the metabolic versatility of environmental bacteria and virulence traits of pathogenic Bordetellae.</title>
        <authorList>
            <person name="Gross R."/>
            <person name="Guzman C.A."/>
            <person name="Sebaihia M."/>
            <person name="Martins Dos Santos V.A."/>
            <person name="Pieper D.H."/>
            <person name="Koebnik R."/>
            <person name="Lechner M."/>
            <person name="Bartels D."/>
            <person name="Buhrmester J."/>
            <person name="Choudhuri J.V."/>
            <person name="Ebensen T."/>
            <person name="Gaigalat L."/>
            <person name="Herrmann S."/>
            <person name="Khachane A.N."/>
            <person name="Larisch C."/>
            <person name="Link S."/>
            <person name="Linke B."/>
            <person name="Meyer F."/>
            <person name="Mormann S."/>
            <person name="Nakunst D."/>
            <person name="Rueckert C."/>
            <person name="Schneiker-Bekel S."/>
            <person name="Schulze K."/>
            <person name="Vorhoelter F.J."/>
            <person name="Yevsa T."/>
            <person name="Engle J.T."/>
            <person name="Goldman W.E."/>
            <person name="Puehler A."/>
            <person name="Goebel U.B."/>
            <person name="Goesmann A."/>
            <person name="Bloecker H."/>
            <person name="Kaiser O."/>
            <person name="Martinez-Arias R."/>
        </authorList>
    </citation>
    <scope>NUCLEOTIDE SEQUENCE [LARGE SCALE GENOMIC DNA]</scope>
    <source>
        <strain evidence="3">ATCC BAA-461 / DSM 12804 / CCUG 43448 / CIP 107267 / Se-1111R</strain>
    </source>
</reference>
<evidence type="ECO:0000259" key="1">
    <source>
        <dbReference type="SMART" id="SM00829"/>
    </source>
</evidence>
<dbReference type="CDD" id="cd05280">
    <property type="entry name" value="MDR_yhdh_yhfp"/>
    <property type="match status" value="1"/>
</dbReference>